<dbReference type="PROSITE" id="PS51257">
    <property type="entry name" value="PROKAR_LIPOPROTEIN"/>
    <property type="match status" value="1"/>
</dbReference>
<dbReference type="OrthoDB" id="5498726at2"/>
<name>A0A1G9I190_9BACT</name>
<dbReference type="AlphaFoldDB" id="A0A1G9I190"/>
<dbReference type="Pfam" id="PF16148">
    <property type="entry name" value="DUF4856"/>
    <property type="match status" value="1"/>
</dbReference>
<dbReference type="Proteomes" id="UP000198901">
    <property type="component" value="Unassembled WGS sequence"/>
</dbReference>
<evidence type="ECO:0000313" key="2">
    <source>
        <dbReference type="EMBL" id="SDL18593.1"/>
    </source>
</evidence>
<sequence>MLARKWTLAAVPAVCLLTLLSSCSNDDDNNVAPNLRTKIDYAQLADTTSYARLFVDQTGASTVDLSQGRARLSMIRAMDTYMKTVTPAGSTVVLDGTVLKNMFANTGSPFSDAALNTSGLAVRTVTGLSATDPEKVRKRLDDHFVAIAEASKSVQLTAAEGKAGKLGTYLVDSKGIELGQVIAKSFIGAFQLDYIAQTLFSDQSLNADNSKVVSGKKYTQLEHNWDEAYGILTLNARYGMNATPTSNGGESFLGSYVWEYNKEGFAKLHPAFLKGRAAIVNNDKTVLKEQALLIRTEFEKAIAAAARGYLDKWKTNATNDAARAHAFGEGAGFIYSLRFCKVNGADDAFSDGLLNDLVDSDPKGFWGLTNAKVDAASAKIKAKFNL</sequence>
<dbReference type="EMBL" id="FNGS01000001">
    <property type="protein sequence ID" value="SDL18593.1"/>
    <property type="molecule type" value="Genomic_DNA"/>
</dbReference>
<keyword evidence="1" id="KW-0732">Signal</keyword>
<evidence type="ECO:0000313" key="3">
    <source>
        <dbReference type="Proteomes" id="UP000198901"/>
    </source>
</evidence>
<keyword evidence="3" id="KW-1185">Reference proteome</keyword>
<evidence type="ECO:0008006" key="4">
    <source>
        <dbReference type="Google" id="ProtNLM"/>
    </source>
</evidence>
<dbReference type="InterPro" id="IPR032331">
    <property type="entry name" value="DUF4856"/>
</dbReference>
<organism evidence="2 3">
    <name type="scientific">Siphonobacter aquaeclarae</name>
    <dbReference type="NCBI Taxonomy" id="563176"/>
    <lineage>
        <taxon>Bacteria</taxon>
        <taxon>Pseudomonadati</taxon>
        <taxon>Bacteroidota</taxon>
        <taxon>Cytophagia</taxon>
        <taxon>Cytophagales</taxon>
        <taxon>Cytophagaceae</taxon>
        <taxon>Siphonobacter</taxon>
    </lineage>
</organism>
<evidence type="ECO:0000256" key="1">
    <source>
        <dbReference type="SAM" id="SignalP"/>
    </source>
</evidence>
<feature type="signal peptide" evidence="1">
    <location>
        <begin position="1"/>
        <end position="26"/>
    </location>
</feature>
<gene>
    <name evidence="2" type="ORF">SAMN04488090_0281</name>
</gene>
<accession>A0A1G9I190</accession>
<dbReference type="STRING" id="563176.SAMN04488090_0281"/>
<feature type="chain" id="PRO_5011793161" description="DUF4856 domain-containing protein" evidence="1">
    <location>
        <begin position="27"/>
        <end position="386"/>
    </location>
</feature>
<protein>
    <recommendedName>
        <fullName evidence="4">DUF4856 domain-containing protein</fullName>
    </recommendedName>
</protein>
<reference evidence="2 3" key="1">
    <citation type="submission" date="2016-10" db="EMBL/GenBank/DDBJ databases">
        <authorList>
            <person name="de Groot N.N."/>
        </authorList>
    </citation>
    <scope>NUCLEOTIDE SEQUENCE [LARGE SCALE GENOMIC DNA]</scope>
    <source>
        <strain evidence="2 3">DSM 21668</strain>
    </source>
</reference>
<proteinExistence type="predicted"/>